<dbReference type="AlphaFoldDB" id="A0A329S192"/>
<dbReference type="EMBL" id="MJFZ01000416">
    <property type="protein sequence ID" value="RAW29636.1"/>
    <property type="molecule type" value="Genomic_DNA"/>
</dbReference>
<organism evidence="7 8">
    <name type="scientific">Phytophthora cactorum</name>
    <dbReference type="NCBI Taxonomy" id="29920"/>
    <lineage>
        <taxon>Eukaryota</taxon>
        <taxon>Sar</taxon>
        <taxon>Stramenopiles</taxon>
        <taxon>Oomycota</taxon>
        <taxon>Peronosporomycetes</taxon>
        <taxon>Peronosporales</taxon>
        <taxon>Peronosporaceae</taxon>
        <taxon>Phytophthora</taxon>
    </lineage>
</organism>
<reference evidence="5" key="2">
    <citation type="submission" date="2018-05" db="EMBL/GenBank/DDBJ databases">
        <title>Effector identification in a new, highly contiguous assembly of the strawberry crown rot pathogen Phytophthora cactorum.</title>
        <authorList>
            <person name="Armitage A.D."/>
            <person name="Nellist C.F."/>
            <person name="Bates H."/>
            <person name="Vickerstaff R.J."/>
            <person name="Harrison R.J."/>
        </authorList>
    </citation>
    <scope>NUCLEOTIDE SEQUENCE</scope>
    <source>
        <strain evidence="1">15-7</strain>
        <strain evidence="2">4032</strain>
        <strain evidence="3">4040</strain>
        <strain evidence="4">P415</strain>
        <strain evidence="5">P421</strain>
    </source>
</reference>
<dbReference type="Proteomes" id="UP000735874">
    <property type="component" value="Unassembled WGS sequence"/>
</dbReference>
<evidence type="ECO:0000313" key="2">
    <source>
        <dbReference type="EMBL" id="KAG2878506.1"/>
    </source>
</evidence>
<proteinExistence type="predicted"/>
<evidence type="ECO:0000313" key="5">
    <source>
        <dbReference type="EMBL" id="KAG3203623.1"/>
    </source>
</evidence>
<keyword evidence="8" id="KW-1185">Reference proteome</keyword>
<gene>
    <name evidence="6" type="ORF">JG687_00018943</name>
    <name evidence="7" type="ORF">PC110_g14001</name>
    <name evidence="1" type="ORF">PC113_g23128</name>
    <name evidence="2" type="ORF">PC115_g23044</name>
    <name evidence="3" type="ORF">PC117_g25763</name>
    <name evidence="4" type="ORF">PC118_g23183</name>
    <name evidence="5" type="ORF">PC129_g22814</name>
</gene>
<dbReference type="VEuPathDB" id="FungiDB:PC110_g14001"/>
<reference evidence="6" key="3">
    <citation type="submission" date="2021-01" db="EMBL/GenBank/DDBJ databases">
        <title>Phytophthora aleatoria, a newly-described species from Pinus radiata is distinct from Phytophthora cactorum isolates based on comparative genomics.</title>
        <authorList>
            <person name="Mcdougal R."/>
            <person name="Panda P."/>
            <person name="Williams N."/>
            <person name="Studholme D.J."/>
        </authorList>
    </citation>
    <scope>NUCLEOTIDE SEQUENCE</scope>
    <source>
        <strain evidence="6">NZFS 3830</strain>
    </source>
</reference>
<evidence type="ECO:0000313" key="3">
    <source>
        <dbReference type="EMBL" id="KAG2884709.1"/>
    </source>
</evidence>
<dbReference type="Proteomes" id="UP000688947">
    <property type="component" value="Unassembled WGS sequence"/>
</dbReference>
<evidence type="ECO:0000313" key="8">
    <source>
        <dbReference type="Proteomes" id="UP000251314"/>
    </source>
</evidence>
<evidence type="ECO:0000313" key="1">
    <source>
        <dbReference type="EMBL" id="KAG2816130.1"/>
    </source>
</evidence>
<dbReference type="Proteomes" id="UP000251314">
    <property type="component" value="Unassembled WGS sequence"/>
</dbReference>
<reference evidence="7 8" key="1">
    <citation type="submission" date="2018-01" db="EMBL/GenBank/DDBJ databases">
        <title>Draft genome of the strawberry crown rot pathogen Phytophthora cactorum.</title>
        <authorList>
            <person name="Armitage A.D."/>
            <person name="Lysoe E."/>
            <person name="Nellist C.F."/>
            <person name="Harrison R.J."/>
            <person name="Brurberg M.B."/>
        </authorList>
    </citation>
    <scope>NUCLEOTIDE SEQUENCE [LARGE SCALE GENOMIC DNA]</scope>
    <source>
        <strain evidence="7 8">10300</strain>
    </source>
</reference>
<dbReference type="EMBL" id="RCMG01002011">
    <property type="protein sequence ID" value="KAG2816130.1"/>
    <property type="molecule type" value="Genomic_DNA"/>
</dbReference>
<evidence type="ECO:0000313" key="7">
    <source>
        <dbReference type="EMBL" id="RAW29636.1"/>
    </source>
</evidence>
<dbReference type="EMBL" id="RCMV01002266">
    <property type="protein sequence ID" value="KAG3203623.1"/>
    <property type="molecule type" value="Genomic_DNA"/>
</dbReference>
<dbReference type="OrthoDB" id="98556at2759"/>
<dbReference type="Proteomes" id="UP000774804">
    <property type="component" value="Unassembled WGS sequence"/>
</dbReference>
<dbReference type="EMBL" id="RCMK01002105">
    <property type="protein sequence ID" value="KAG2884709.1"/>
    <property type="molecule type" value="Genomic_DNA"/>
</dbReference>
<dbReference type="EMBL" id="JAENGZ010002888">
    <property type="protein sequence ID" value="KAG6942629.1"/>
    <property type="molecule type" value="Genomic_DNA"/>
</dbReference>
<protein>
    <submittedName>
        <fullName evidence="7">Uncharacterized protein</fullName>
    </submittedName>
</protein>
<dbReference type="Proteomes" id="UP000736787">
    <property type="component" value="Unassembled WGS sequence"/>
</dbReference>
<accession>A0A329S192</accession>
<dbReference type="EMBL" id="RCML01002072">
    <property type="protein sequence ID" value="KAG2959115.1"/>
    <property type="molecule type" value="Genomic_DNA"/>
</dbReference>
<evidence type="ECO:0000313" key="4">
    <source>
        <dbReference type="EMBL" id="KAG2959115.1"/>
    </source>
</evidence>
<comment type="caution">
    <text evidence="7">The sequence shown here is derived from an EMBL/GenBank/DDBJ whole genome shotgun (WGS) entry which is preliminary data.</text>
</comment>
<dbReference type="Proteomes" id="UP000697107">
    <property type="component" value="Unassembled WGS sequence"/>
</dbReference>
<dbReference type="EMBL" id="RCMI01002128">
    <property type="protein sequence ID" value="KAG2878506.1"/>
    <property type="molecule type" value="Genomic_DNA"/>
</dbReference>
<dbReference type="Proteomes" id="UP000760860">
    <property type="component" value="Unassembled WGS sequence"/>
</dbReference>
<evidence type="ECO:0000313" key="6">
    <source>
        <dbReference type="EMBL" id="KAG6942629.1"/>
    </source>
</evidence>
<name>A0A329S192_9STRA</name>
<sequence length="92" mass="10274">MARSRQSPSARDQDDLVQEFVTIVSTEVVSQLPNGLRMYVGEIRRFDMRCRSSEAKRDAGSKDTEDIESVVKVTTPSLVATKNAKKTKVNGR</sequence>